<dbReference type="EMBL" id="MHMW01000028">
    <property type="protein sequence ID" value="OGZ33563.1"/>
    <property type="molecule type" value="Genomic_DNA"/>
</dbReference>
<proteinExistence type="predicted"/>
<comment type="caution">
    <text evidence="2">The sequence shown here is derived from an EMBL/GenBank/DDBJ whole genome shotgun (WGS) entry which is preliminary data.</text>
</comment>
<protein>
    <submittedName>
        <fullName evidence="2">Uncharacterized protein</fullName>
    </submittedName>
</protein>
<accession>A0A1G2F6E8</accession>
<dbReference type="STRING" id="1801992.A2Y98_01350"/>
<feature type="compositionally biased region" description="Pro residues" evidence="1">
    <location>
        <begin position="263"/>
        <end position="275"/>
    </location>
</feature>
<evidence type="ECO:0000313" key="3">
    <source>
        <dbReference type="Proteomes" id="UP000179099"/>
    </source>
</evidence>
<feature type="region of interest" description="Disordered" evidence="1">
    <location>
        <begin position="263"/>
        <end position="371"/>
    </location>
</feature>
<name>A0A1G2F6E8_9BACT</name>
<dbReference type="Proteomes" id="UP000179099">
    <property type="component" value="Unassembled WGS sequence"/>
</dbReference>
<reference evidence="2 3" key="1">
    <citation type="journal article" date="2016" name="Nat. Commun.">
        <title>Thousands of microbial genomes shed light on interconnected biogeochemical processes in an aquifer system.</title>
        <authorList>
            <person name="Anantharaman K."/>
            <person name="Brown C.T."/>
            <person name="Hug L.A."/>
            <person name="Sharon I."/>
            <person name="Castelle C.J."/>
            <person name="Probst A.J."/>
            <person name="Thomas B.C."/>
            <person name="Singh A."/>
            <person name="Wilkins M.J."/>
            <person name="Karaoz U."/>
            <person name="Brodie E.L."/>
            <person name="Williams K.H."/>
            <person name="Hubbard S.S."/>
            <person name="Banfield J.F."/>
        </authorList>
    </citation>
    <scope>NUCLEOTIDE SEQUENCE [LARGE SCALE GENOMIC DNA]</scope>
</reference>
<sequence length="371" mass="40400">MPDDFLQKVNLLPQAVKDVIFSNLPASENYKAATSYGINDARLNIIAKIIGLVFVKDVPLEKLPDAFQKNLQVEESIATGLALSITKSVFLPLKDFFTDVESLTIAWSPKAAPPTFPPQSLGIETEEKPTQADAQGQAQVTAGPETEYHRTIASALAKNEDALSKQIITTNPIKFADSEMLKFPSVKNWLADYLKYRSNFPDQEYSLIRAKYINDTPNTKGLSEKERLILAQILRSHDEFTALPFSQQTGLLLIDKLELPINAPPKQPPAAPAPQPATQAPPRIPVQQSAAPAPIIPTYPATPAPPSALPASQPPKPAAAQTAPPSQPQKQDTYREQVSSQDMAGPQPAPKPVPKLNGNVINLKDISSWQQ</sequence>
<organism evidence="2 3">
    <name type="scientific">Candidatus Portnoybacteria bacterium RBG_19FT_COMBO_36_7</name>
    <dbReference type="NCBI Taxonomy" id="1801992"/>
    <lineage>
        <taxon>Bacteria</taxon>
        <taxon>Candidatus Portnoyibacteriota</taxon>
    </lineage>
</organism>
<feature type="compositionally biased region" description="Pro residues" evidence="1">
    <location>
        <begin position="294"/>
        <end position="317"/>
    </location>
</feature>
<dbReference type="PRINTS" id="PR01217">
    <property type="entry name" value="PRICHEXTENSN"/>
</dbReference>
<dbReference type="AlphaFoldDB" id="A0A1G2F6E8"/>
<gene>
    <name evidence="2" type="ORF">A2Y98_01350</name>
</gene>
<feature type="region of interest" description="Disordered" evidence="1">
    <location>
        <begin position="114"/>
        <end position="134"/>
    </location>
</feature>
<evidence type="ECO:0000256" key="1">
    <source>
        <dbReference type="SAM" id="MobiDB-lite"/>
    </source>
</evidence>
<evidence type="ECO:0000313" key="2">
    <source>
        <dbReference type="EMBL" id="OGZ33563.1"/>
    </source>
</evidence>